<reference evidence="2 3" key="1">
    <citation type="journal article" date="2011" name="Science">
        <title>Comparative functional genomics of the fission yeasts.</title>
        <authorList>
            <person name="Rhind N."/>
            <person name="Chen Z."/>
            <person name="Yassour M."/>
            <person name="Thompson D.A."/>
            <person name="Haas B.J."/>
            <person name="Habib N."/>
            <person name="Wapinski I."/>
            <person name="Roy S."/>
            <person name="Lin M.F."/>
            <person name="Heiman D.I."/>
            <person name="Young S.K."/>
            <person name="Furuya K."/>
            <person name="Guo Y."/>
            <person name="Pidoux A."/>
            <person name="Chen H.M."/>
            <person name="Robbertse B."/>
            <person name="Goldberg J.M."/>
            <person name="Aoki K."/>
            <person name="Bayne E.H."/>
            <person name="Berlin A.M."/>
            <person name="Desjardins C.A."/>
            <person name="Dobbs E."/>
            <person name="Dukaj L."/>
            <person name="Fan L."/>
            <person name="FitzGerald M.G."/>
            <person name="French C."/>
            <person name="Gujja S."/>
            <person name="Hansen K."/>
            <person name="Keifenheim D."/>
            <person name="Levin J.Z."/>
            <person name="Mosher R.A."/>
            <person name="Mueller C.A."/>
            <person name="Pfiffner J."/>
            <person name="Priest M."/>
            <person name="Russ C."/>
            <person name="Smialowska A."/>
            <person name="Swoboda P."/>
            <person name="Sykes S.M."/>
            <person name="Vaughn M."/>
            <person name="Vengrova S."/>
            <person name="Yoder R."/>
            <person name="Zeng Q."/>
            <person name="Allshire R."/>
            <person name="Baulcombe D."/>
            <person name="Birren B.W."/>
            <person name="Brown W."/>
            <person name="Ekwall K."/>
            <person name="Kellis M."/>
            <person name="Leatherwood J."/>
            <person name="Levin H."/>
            <person name="Margalit H."/>
            <person name="Martienssen R."/>
            <person name="Nieduszynski C.A."/>
            <person name="Spatafora J.W."/>
            <person name="Friedman N."/>
            <person name="Dalgaard J.Z."/>
            <person name="Baumann P."/>
            <person name="Niki H."/>
            <person name="Regev A."/>
            <person name="Nusbaum C."/>
        </authorList>
    </citation>
    <scope>NUCLEOTIDE SEQUENCE [LARGE SCALE GENOMIC DNA]</scope>
    <source>
        <strain evidence="3">yFS275 / FY16936</strain>
    </source>
</reference>
<evidence type="ECO:0000256" key="1">
    <source>
        <dbReference type="SAM" id="MobiDB-lite"/>
    </source>
</evidence>
<feature type="region of interest" description="Disordered" evidence="1">
    <location>
        <begin position="292"/>
        <end position="312"/>
    </location>
</feature>
<dbReference type="VEuPathDB" id="FungiDB:SJAG_01844"/>
<name>B6JZ22_SCHJY</name>
<dbReference type="JaponicusDB" id="SJAG_01844"/>
<sequence>MVLLPSPQSRYTRDVFDKSEMDPRLGIVRRINLRSVVHSNIPPVEEQFRPSIVPIKTFAEKIQATKPAKKKALSSRKRNRLLNDQFIKNNAFDEITLEDELCFAFLQLNSTQFHRLDSDVYLHDSQHSFQQFTMNSSKHKPHVHPPEPFLHKIRLEIKRCHLMGLVRIFDRFVCEILQTHFSESSSENIQIHSDNFEVLACPLQKVDAKFSGNNGTCCAVRLQCVSKNAEALGRYWIRNVFYYYGYKAMSVDAPSLSKRILVVFGKPFAKRPTQSFTSCLLKGSHDELMDHHHGHVHPHNLLEPASGDRLEK</sequence>
<accession>B6JZ22</accession>
<dbReference type="GeneID" id="7048027"/>
<protein>
    <submittedName>
        <fullName evidence="2">Fungal protein</fullName>
    </submittedName>
</protein>
<gene>
    <name evidence="2" type="ORF">SJAG_01844</name>
</gene>
<dbReference type="Proteomes" id="UP000001744">
    <property type="component" value="Unassembled WGS sequence"/>
</dbReference>
<keyword evidence="3" id="KW-1185">Reference proteome</keyword>
<dbReference type="RefSeq" id="XP_002173083.1">
    <property type="nucleotide sequence ID" value="XM_002173047.2"/>
</dbReference>
<dbReference type="EMBL" id="KE651168">
    <property type="protein sequence ID" value="EEB06790.1"/>
    <property type="molecule type" value="Genomic_DNA"/>
</dbReference>
<dbReference type="AlphaFoldDB" id="B6JZ22"/>
<organism evidence="2 3">
    <name type="scientific">Schizosaccharomyces japonicus (strain yFS275 / FY16936)</name>
    <name type="common">Fission yeast</name>
    <dbReference type="NCBI Taxonomy" id="402676"/>
    <lineage>
        <taxon>Eukaryota</taxon>
        <taxon>Fungi</taxon>
        <taxon>Dikarya</taxon>
        <taxon>Ascomycota</taxon>
        <taxon>Taphrinomycotina</taxon>
        <taxon>Schizosaccharomycetes</taxon>
        <taxon>Schizosaccharomycetales</taxon>
        <taxon>Schizosaccharomycetaceae</taxon>
        <taxon>Schizosaccharomyces</taxon>
    </lineage>
</organism>
<evidence type="ECO:0000313" key="3">
    <source>
        <dbReference type="Proteomes" id="UP000001744"/>
    </source>
</evidence>
<evidence type="ECO:0000313" key="2">
    <source>
        <dbReference type="EMBL" id="EEB06790.1"/>
    </source>
</evidence>
<proteinExistence type="predicted"/>
<dbReference type="HOGENOM" id="CLU_891849_0_0_1"/>
<dbReference type="OrthoDB" id="431169at2759"/>